<dbReference type="AlphaFoldDB" id="A0A7T4WBY9"/>
<proteinExistence type="predicted"/>
<name>A0A7T4WBY9_9PROT</name>
<evidence type="ECO:0000313" key="1">
    <source>
        <dbReference type="EMBL" id="QQD71796.1"/>
    </source>
</evidence>
<reference evidence="1 2" key="1">
    <citation type="submission" date="2020-07" db="EMBL/GenBank/DDBJ databases">
        <title>Complete genome sequence analysis of Acidithiobacillus ferrivorans XJFY6S-08 reveals extreme environmental adaptation to alpine acid mine drainage.</title>
        <authorList>
            <person name="Yan L."/>
            <person name="Ni Y."/>
        </authorList>
    </citation>
    <scope>NUCLEOTIDE SEQUENCE [LARGE SCALE GENOMIC DNA]</scope>
    <source>
        <strain evidence="1 2">XJFY6S-08</strain>
    </source>
</reference>
<evidence type="ECO:0000313" key="2">
    <source>
        <dbReference type="Proteomes" id="UP000595420"/>
    </source>
</evidence>
<evidence type="ECO:0008006" key="3">
    <source>
        <dbReference type="Google" id="ProtNLM"/>
    </source>
</evidence>
<protein>
    <recommendedName>
        <fullName evidence="3">Glycosyltransferase</fullName>
    </recommendedName>
</protein>
<organism evidence="1 2">
    <name type="scientific">Acidithiobacillus ferrivorans</name>
    <dbReference type="NCBI Taxonomy" id="160808"/>
    <lineage>
        <taxon>Bacteria</taxon>
        <taxon>Pseudomonadati</taxon>
        <taxon>Pseudomonadota</taxon>
        <taxon>Acidithiobacillia</taxon>
        <taxon>Acidithiobacillales</taxon>
        <taxon>Acidithiobacillaceae</taxon>
        <taxon>Acidithiobacillus</taxon>
    </lineage>
</organism>
<gene>
    <name evidence="1" type="ORF">H2515_10120</name>
</gene>
<accession>A0A7T4WBY9</accession>
<sequence length="273" mass="30632">MSGYEYSKKGAPLWLLREMETRRHEIKKFGVFFHELYAFGPPWKSAFWLSPVQRYVVRRLAEISDFWMTNREGSAQWLRQCAGGKPHAVLPIFSTIGELQSKSAARKNRLMVFGTVGLRTVTYRAAGRELFQWANRQSLEIHDVGSPVTDQQVMNALATNGVTQHGRLEADKISDLLRDALFGVIAYPVDCIAKSSVFAAYCAHGLCPVVISKEYASSDRLLAGQHYLPGISAEIIDADKAKYIGECAWSWYQTHKIACHAATLRGFLEISSP</sequence>
<dbReference type="EMBL" id="CP059488">
    <property type="protein sequence ID" value="QQD71796.1"/>
    <property type="molecule type" value="Genomic_DNA"/>
</dbReference>
<dbReference type="Proteomes" id="UP000595420">
    <property type="component" value="Chromosome"/>
</dbReference>